<sequence>MKIINNINRSATVSLVLLLIAGCSGNQPVRYSAIESASKMTANPDEDDAKRIPWRYAPQVEWQKYNNIIIDPVNIYQGKDGQFGDMPQSDRRALAAYMQEQFTHALNGRFQEVKTPGPGTLRLKLTLTGADTTPQVVGTFTKFDLAGGPYNIVQSVRGGEGLFSGSVSYAAEIYDASSNALLRSYIARQYPNAMNVSASIGSLSAARTGIEKGAEQLAEILQ</sequence>
<dbReference type="InterPro" id="IPR021747">
    <property type="entry name" value="DUF3313"/>
</dbReference>
<keyword evidence="1" id="KW-0614">Plasmid</keyword>
<dbReference type="PROSITE" id="PS51257">
    <property type="entry name" value="PROKAR_LIPOPROTEIN"/>
    <property type="match status" value="1"/>
</dbReference>
<organism evidence="1 2">
    <name type="scientific">Klebsiella michiganensis</name>
    <dbReference type="NCBI Taxonomy" id="1134687"/>
    <lineage>
        <taxon>Bacteria</taxon>
        <taxon>Pseudomonadati</taxon>
        <taxon>Pseudomonadota</taxon>
        <taxon>Gammaproteobacteria</taxon>
        <taxon>Enterobacterales</taxon>
        <taxon>Enterobacteriaceae</taxon>
        <taxon>Klebsiella/Raoultella group</taxon>
        <taxon>Klebsiella</taxon>
    </lineage>
</organism>
<dbReference type="EMBL" id="CP048110">
    <property type="protein sequence ID" value="QHS50072.1"/>
    <property type="molecule type" value="Genomic_DNA"/>
</dbReference>
<reference evidence="1 2" key="1">
    <citation type="submission" date="2020-01" db="EMBL/GenBank/DDBJ databases">
        <title>Bactrocera dorsalis gut bacteria genome.</title>
        <authorList>
            <person name="Zhang H."/>
            <person name="Cai Z."/>
        </authorList>
    </citation>
    <scope>NUCLEOTIDE SEQUENCE [LARGE SCALE GENOMIC DNA]</scope>
    <source>
        <strain evidence="1 2">BD177</strain>
        <plasmid evidence="1 2">unnamed2</plasmid>
    </source>
</reference>
<dbReference type="RefSeq" id="WP_162122846.1">
    <property type="nucleotide sequence ID" value="NZ_CP048110.1"/>
</dbReference>
<dbReference type="Pfam" id="PF11769">
    <property type="entry name" value="DUF3313"/>
    <property type="match status" value="1"/>
</dbReference>
<protein>
    <submittedName>
        <fullName evidence="1">DUF3313 domain-containing protein</fullName>
    </submittedName>
</protein>
<proteinExistence type="predicted"/>
<dbReference type="AlphaFoldDB" id="A0A6P1V7K2"/>
<accession>A0A6P1V7K2</accession>
<geneLocation type="plasmid" evidence="1">
    <name>unnamed2</name>
</geneLocation>
<evidence type="ECO:0000313" key="1">
    <source>
        <dbReference type="EMBL" id="QHS50072.1"/>
    </source>
</evidence>
<gene>
    <name evidence="1" type="ORF">GW952_31165</name>
</gene>
<evidence type="ECO:0000313" key="2">
    <source>
        <dbReference type="Proteomes" id="UP000464389"/>
    </source>
</evidence>
<name>A0A6P1V7K2_9ENTR</name>
<dbReference type="Proteomes" id="UP000464389">
    <property type="component" value="Plasmid unnamed2"/>
</dbReference>